<gene>
    <name evidence="2" type="ORF">PAN0_010c4127</name>
</gene>
<keyword evidence="1" id="KW-0732">Signal</keyword>
<feature type="signal peptide" evidence="1">
    <location>
        <begin position="1"/>
        <end position="20"/>
    </location>
</feature>
<sequence>MQLIKSIVLVAVLAVCFVQATILSESVSLLEAHVKDAETLASKKADFVRMVDRYYRPSAKAFWTQHAVPRAAAGLETTGKHWNEYIRQPRSTSVTGTLDNRIALRSLNTVIIGAVAPSFEFYDGLVLSHGSVANNVKSCVLSQTKPPIPRQARILVFLILTVARLAHAVNLPEGELLWHAGMNLDNAPGRLEQKLLVKSYSEALGRSGTSEHATGLPAGLTGAFYRNMEREGRIGEAGRIQGSDWNRWFRRYRAERIAQAAREGHGWARQQQSYGRIANVAGHLNPGLHRGGAAA</sequence>
<name>A0A081CGV9_PSEA2</name>
<dbReference type="Proteomes" id="UP000053758">
    <property type="component" value="Unassembled WGS sequence"/>
</dbReference>
<protein>
    <submittedName>
        <fullName evidence="2">Uncharacterized protein</fullName>
    </submittedName>
</protein>
<dbReference type="HOGENOM" id="CLU_943338_0_0_1"/>
<dbReference type="GeneID" id="26304855"/>
<organism evidence="2 3">
    <name type="scientific">Pseudozyma antarctica</name>
    <name type="common">Yeast</name>
    <name type="synonym">Candida antarctica</name>
    <dbReference type="NCBI Taxonomy" id="84753"/>
    <lineage>
        <taxon>Eukaryota</taxon>
        <taxon>Fungi</taxon>
        <taxon>Dikarya</taxon>
        <taxon>Basidiomycota</taxon>
        <taxon>Ustilaginomycotina</taxon>
        <taxon>Ustilaginomycetes</taxon>
        <taxon>Ustilaginales</taxon>
        <taxon>Ustilaginaceae</taxon>
        <taxon>Moesziomyces</taxon>
    </lineage>
</organism>
<dbReference type="AlphaFoldDB" id="A0A081CGV9"/>
<evidence type="ECO:0000313" key="3">
    <source>
        <dbReference type="Proteomes" id="UP000053758"/>
    </source>
</evidence>
<evidence type="ECO:0000256" key="1">
    <source>
        <dbReference type="SAM" id="SignalP"/>
    </source>
</evidence>
<proteinExistence type="predicted"/>
<dbReference type="EMBL" id="DF830077">
    <property type="protein sequence ID" value="GAK65905.1"/>
    <property type="molecule type" value="Genomic_DNA"/>
</dbReference>
<accession>A0A081CGV9</accession>
<keyword evidence="3" id="KW-1185">Reference proteome</keyword>
<feature type="chain" id="PRO_5001755888" evidence="1">
    <location>
        <begin position="21"/>
        <end position="295"/>
    </location>
</feature>
<reference evidence="3" key="1">
    <citation type="journal article" date="2014" name="Genome Announc.">
        <title>Draft Genome Sequence of the Yeast Pseudozyma antarctica Type Strain JCM10317, a Producer of the Glycolipid Biosurfactants, Mannosylerythritol Lipids.</title>
        <authorList>
            <person name="Saika A."/>
            <person name="Koike H."/>
            <person name="Hori T."/>
            <person name="Fukuoka T."/>
            <person name="Sato S."/>
            <person name="Habe H."/>
            <person name="Kitamoto D."/>
            <person name="Morita T."/>
        </authorList>
    </citation>
    <scope>NUCLEOTIDE SEQUENCE [LARGE SCALE GENOMIC DNA]</scope>
    <source>
        <strain evidence="3">JCM 10317</strain>
    </source>
</reference>
<evidence type="ECO:0000313" key="2">
    <source>
        <dbReference type="EMBL" id="GAK65905.1"/>
    </source>
</evidence>
<dbReference type="RefSeq" id="XP_014656067.1">
    <property type="nucleotide sequence ID" value="XM_014800581.1"/>
</dbReference>